<sequence length="124" mass="13938">MLDGQEKEALGNVIGDSLLAPTSTEDVPRTLRKFKRTRTISYGQEDLVDACEEGMDWDVEDVDGDVCFDDVVFDSEEIIISGARAIFSVEEKWEMRKPWRTALIVKLMGKILGIKALSSKVQQL</sequence>
<reference evidence="1 2" key="1">
    <citation type="journal article" date="2019" name="Genome Biol. Evol.">
        <title>Insights into the evolution of the New World diploid cottons (Gossypium, subgenus Houzingenia) based on genome sequencing.</title>
        <authorList>
            <person name="Grover C.E."/>
            <person name="Arick M.A. 2nd"/>
            <person name="Thrash A."/>
            <person name="Conover J.L."/>
            <person name="Sanders W.S."/>
            <person name="Peterson D.G."/>
            <person name="Frelichowski J.E."/>
            <person name="Scheffler J.A."/>
            <person name="Scheffler B.E."/>
            <person name="Wendel J.F."/>
        </authorList>
    </citation>
    <scope>NUCLEOTIDE SEQUENCE [LARGE SCALE GENOMIC DNA]</scope>
    <source>
        <strain evidence="1">8</strain>
        <tissue evidence="1">Leaf</tissue>
    </source>
</reference>
<dbReference type="EMBL" id="JABEZZ010000008">
    <property type="protein sequence ID" value="MBA0592609.1"/>
    <property type="molecule type" value="Genomic_DNA"/>
</dbReference>
<accession>A0A7J8PTI9</accession>
<proteinExistence type="predicted"/>
<evidence type="ECO:0000313" key="2">
    <source>
        <dbReference type="Proteomes" id="UP000593578"/>
    </source>
</evidence>
<dbReference type="Proteomes" id="UP000593578">
    <property type="component" value="Unassembled WGS sequence"/>
</dbReference>
<name>A0A7J8PTI9_GOSRA</name>
<evidence type="ECO:0000313" key="1">
    <source>
        <dbReference type="EMBL" id="MBA0592609.1"/>
    </source>
</evidence>
<comment type="caution">
    <text evidence="1">The sequence shown here is derived from an EMBL/GenBank/DDBJ whole genome shotgun (WGS) entry which is preliminary data.</text>
</comment>
<organism evidence="1 2">
    <name type="scientific">Gossypium raimondii</name>
    <name type="common">Peruvian cotton</name>
    <name type="synonym">Gossypium klotzschianum subsp. raimondii</name>
    <dbReference type="NCBI Taxonomy" id="29730"/>
    <lineage>
        <taxon>Eukaryota</taxon>
        <taxon>Viridiplantae</taxon>
        <taxon>Streptophyta</taxon>
        <taxon>Embryophyta</taxon>
        <taxon>Tracheophyta</taxon>
        <taxon>Spermatophyta</taxon>
        <taxon>Magnoliopsida</taxon>
        <taxon>eudicotyledons</taxon>
        <taxon>Gunneridae</taxon>
        <taxon>Pentapetalae</taxon>
        <taxon>rosids</taxon>
        <taxon>malvids</taxon>
        <taxon>Malvales</taxon>
        <taxon>Malvaceae</taxon>
        <taxon>Malvoideae</taxon>
        <taxon>Gossypium</taxon>
    </lineage>
</organism>
<protein>
    <submittedName>
        <fullName evidence="1">Uncharacterized protein</fullName>
    </submittedName>
</protein>
<gene>
    <name evidence="1" type="ORF">Gorai_009587</name>
</gene>
<dbReference type="AlphaFoldDB" id="A0A7J8PTI9"/>